<dbReference type="InterPro" id="IPR019591">
    <property type="entry name" value="Mrp/NBP35_ATP-bd"/>
</dbReference>
<dbReference type="GO" id="GO:0005524">
    <property type="term" value="F:ATP binding"/>
    <property type="evidence" value="ECO:0007669"/>
    <property type="project" value="UniProtKB-UniRule"/>
</dbReference>
<comment type="subunit">
    <text evidence="6">Homodimer.</text>
</comment>
<dbReference type="FunFam" id="3.40.50.300:FF:001119">
    <property type="entry name" value="Iron-sulfur cluster carrier protein"/>
    <property type="match status" value="1"/>
</dbReference>
<dbReference type="Pfam" id="PF10609">
    <property type="entry name" value="ParA"/>
    <property type="match status" value="1"/>
</dbReference>
<dbReference type="OrthoDB" id="9809679at2"/>
<evidence type="ECO:0000256" key="2">
    <source>
        <dbReference type="ARBA" id="ARBA00022741"/>
    </source>
</evidence>
<protein>
    <recommendedName>
        <fullName evidence="6">Iron-sulfur cluster carrier protein</fullName>
    </recommendedName>
</protein>
<comment type="function">
    <text evidence="6">Binds and transfers iron-sulfur (Fe-S) clusters to target apoproteins. Can hydrolyze ATP.</text>
</comment>
<evidence type="ECO:0000256" key="1">
    <source>
        <dbReference type="ARBA" id="ARBA00022723"/>
    </source>
</evidence>
<dbReference type="AlphaFoldDB" id="A0A0B3W241"/>
<evidence type="ECO:0000256" key="4">
    <source>
        <dbReference type="ARBA" id="ARBA00023004"/>
    </source>
</evidence>
<dbReference type="GO" id="GO:0016887">
    <property type="term" value="F:ATP hydrolysis activity"/>
    <property type="evidence" value="ECO:0007669"/>
    <property type="project" value="UniProtKB-UniRule"/>
</dbReference>
<feature type="binding site" evidence="6">
    <location>
        <begin position="39"/>
        <end position="46"/>
    </location>
    <ligand>
        <name>ATP</name>
        <dbReference type="ChEBI" id="CHEBI:30616"/>
    </ligand>
</feature>
<sequence length="285" mass="31074">MSSCNSCPSNGSCNKEQSSCLVENNPLNKIKKIVGVMSGKGGVGKSTVSALIAKNLAKQGYKVGVLDADITGPSIPRLLGVDKQRARATEEFIYPAVTKDGIKVMSLNLLIENEEEPVIWRGAMVSNAVKQFYTDVLWEELDYLIIDMPPGTGDVALTVMQSIPINGIVMVTVPQDMVSMIVTKAVHMVQKLDIDVIGVVENMSYITCPDCGKKIQIFNGQNNRKFLDDMNLELLGQLPMNSGIGNVSIGIYKDGDEEVEGLFNPIVINMVKSLEKKEKEVSNVF</sequence>
<comment type="similarity">
    <text evidence="6">Belongs to the Mrp/NBP35 ATP-binding proteins family.</text>
</comment>
<dbReference type="PANTHER" id="PTHR42961:SF2">
    <property type="entry name" value="IRON-SULFUR PROTEIN NUBPL"/>
    <property type="match status" value="1"/>
</dbReference>
<keyword evidence="4 6" id="KW-0408">Iron</keyword>
<dbReference type="GO" id="GO:0140663">
    <property type="term" value="F:ATP-dependent FeS chaperone activity"/>
    <property type="evidence" value="ECO:0007669"/>
    <property type="project" value="InterPro"/>
</dbReference>
<keyword evidence="5 6" id="KW-0411">Iron-sulfur</keyword>
<dbReference type="EMBL" id="JWHR01000113">
    <property type="protein sequence ID" value="KHS56367.1"/>
    <property type="molecule type" value="Genomic_DNA"/>
</dbReference>
<organism evidence="7 8">
    <name type="scientific">Terrisporobacter othiniensis</name>
    <dbReference type="NCBI Taxonomy" id="1577792"/>
    <lineage>
        <taxon>Bacteria</taxon>
        <taxon>Bacillati</taxon>
        <taxon>Bacillota</taxon>
        <taxon>Clostridia</taxon>
        <taxon>Peptostreptococcales</taxon>
        <taxon>Peptostreptococcaceae</taxon>
        <taxon>Terrisporobacter</taxon>
    </lineage>
</organism>
<dbReference type="GO" id="GO:0016226">
    <property type="term" value="P:iron-sulfur cluster assembly"/>
    <property type="evidence" value="ECO:0007669"/>
    <property type="project" value="InterPro"/>
</dbReference>
<dbReference type="Proteomes" id="UP000031189">
    <property type="component" value="Unassembled WGS sequence"/>
</dbReference>
<proteinExistence type="inferred from homology"/>
<keyword evidence="6" id="KW-0378">Hydrolase</keyword>
<dbReference type="PROSITE" id="PS01215">
    <property type="entry name" value="MRP"/>
    <property type="match status" value="1"/>
</dbReference>
<dbReference type="Gene3D" id="3.40.50.300">
    <property type="entry name" value="P-loop containing nucleotide triphosphate hydrolases"/>
    <property type="match status" value="1"/>
</dbReference>
<dbReference type="InterPro" id="IPR033756">
    <property type="entry name" value="YlxH/NBP35"/>
</dbReference>
<evidence type="ECO:0000256" key="3">
    <source>
        <dbReference type="ARBA" id="ARBA00022840"/>
    </source>
</evidence>
<accession>A0A0B3W241</accession>
<dbReference type="InterPro" id="IPR027417">
    <property type="entry name" value="P-loop_NTPase"/>
</dbReference>
<evidence type="ECO:0000256" key="5">
    <source>
        <dbReference type="ARBA" id="ARBA00023014"/>
    </source>
</evidence>
<dbReference type="RefSeq" id="WP_039680525.1">
    <property type="nucleotide sequence ID" value="NZ_JAWGXO010000008.1"/>
</dbReference>
<dbReference type="GO" id="GO:0046872">
    <property type="term" value="F:metal ion binding"/>
    <property type="evidence" value="ECO:0007669"/>
    <property type="project" value="UniProtKB-KW"/>
</dbReference>
<dbReference type="SUPFAM" id="SSF52540">
    <property type="entry name" value="P-loop containing nucleoside triphosphate hydrolases"/>
    <property type="match status" value="1"/>
</dbReference>
<reference evidence="7 8" key="1">
    <citation type="submission" date="2014-12" db="EMBL/GenBank/DDBJ databases">
        <title>Draft genome sequence of Terrisporobacter sp. 08-306576, isolated from the blood culture of a bacteremia patient.</title>
        <authorList>
            <person name="Lund L.C."/>
            <person name="Sydenham T.V."/>
            <person name="Hogh S.V."/>
            <person name="Skov M.N."/>
            <person name="Kemp M."/>
            <person name="Justesen U.S."/>
        </authorList>
    </citation>
    <scope>NUCLEOTIDE SEQUENCE [LARGE SCALE GENOMIC DNA]</scope>
    <source>
        <strain evidence="7 8">08-306576</strain>
    </source>
</reference>
<gene>
    <name evidence="7" type="ORF">QX51_14040</name>
</gene>
<dbReference type="InterPro" id="IPR000808">
    <property type="entry name" value="Mrp-like_CS"/>
</dbReference>
<dbReference type="PANTHER" id="PTHR42961">
    <property type="entry name" value="IRON-SULFUR PROTEIN NUBPL"/>
    <property type="match status" value="1"/>
</dbReference>
<dbReference type="STRING" id="1577792.QX51_14040"/>
<evidence type="ECO:0000313" key="7">
    <source>
        <dbReference type="EMBL" id="KHS56367.1"/>
    </source>
</evidence>
<dbReference type="InterPro" id="IPR044304">
    <property type="entry name" value="NUBPL-like"/>
</dbReference>
<dbReference type="CDD" id="cd02037">
    <property type="entry name" value="Mrp_NBP35"/>
    <property type="match status" value="1"/>
</dbReference>
<dbReference type="GO" id="GO:0051539">
    <property type="term" value="F:4 iron, 4 sulfur cluster binding"/>
    <property type="evidence" value="ECO:0007669"/>
    <property type="project" value="TreeGrafter"/>
</dbReference>
<evidence type="ECO:0000313" key="8">
    <source>
        <dbReference type="Proteomes" id="UP000031189"/>
    </source>
</evidence>
<keyword evidence="2 6" id="KW-0547">Nucleotide-binding</keyword>
<name>A0A0B3W241_9FIRM</name>
<evidence type="ECO:0000256" key="6">
    <source>
        <dbReference type="HAMAP-Rule" id="MF_02040"/>
    </source>
</evidence>
<comment type="caution">
    <text evidence="7">The sequence shown here is derived from an EMBL/GenBank/DDBJ whole genome shotgun (WGS) entry which is preliminary data.</text>
</comment>
<dbReference type="HAMAP" id="MF_02040">
    <property type="entry name" value="Mrp_NBP35"/>
    <property type="match status" value="1"/>
</dbReference>
<keyword evidence="8" id="KW-1185">Reference proteome</keyword>
<keyword evidence="1 6" id="KW-0479">Metal-binding</keyword>
<keyword evidence="3 6" id="KW-0067">ATP-binding</keyword>